<evidence type="ECO:0000313" key="2">
    <source>
        <dbReference type="EMBL" id="KAE8948471.1"/>
    </source>
</evidence>
<sequence length="73" mass="8404">MFFITNSLLFWSNLVLNMFFNTNLGREVKGLTWRFIGTPFGVPLCHRCGTRTPPVPYGCYTARPLHQCHRLSA</sequence>
<dbReference type="AlphaFoldDB" id="A0A6A3FVJ4"/>
<dbReference type="EMBL" id="QXGF01000049">
    <property type="protein sequence ID" value="KAE8948471.1"/>
    <property type="molecule type" value="Genomic_DNA"/>
</dbReference>
<proteinExistence type="predicted"/>
<name>A0A6A3FVJ4_9STRA</name>
<evidence type="ECO:0000256" key="1">
    <source>
        <dbReference type="SAM" id="SignalP"/>
    </source>
</evidence>
<keyword evidence="1" id="KW-0732">Signal</keyword>
<comment type="caution">
    <text evidence="2">The sequence shown here is derived from an EMBL/GenBank/DDBJ whole genome shotgun (WGS) entry which is preliminary data.</text>
</comment>
<reference evidence="2 3" key="1">
    <citation type="submission" date="2018-08" db="EMBL/GenBank/DDBJ databases">
        <title>Genomic investigation of the strawberry pathogen Phytophthora fragariae indicates pathogenicity is determined by transcriptional variation in three key races.</title>
        <authorList>
            <person name="Adams T.M."/>
            <person name="Armitage A.D."/>
            <person name="Sobczyk M.K."/>
            <person name="Bates H.J."/>
            <person name="Dunwell J.M."/>
            <person name="Nellist C.F."/>
            <person name="Harrison R.J."/>
        </authorList>
    </citation>
    <scope>NUCLEOTIDE SEQUENCE [LARGE SCALE GENOMIC DNA]</scope>
    <source>
        <strain evidence="2 3">NOV-9</strain>
    </source>
</reference>
<evidence type="ECO:0008006" key="4">
    <source>
        <dbReference type="Google" id="ProtNLM"/>
    </source>
</evidence>
<organism evidence="2 3">
    <name type="scientific">Phytophthora fragariae</name>
    <dbReference type="NCBI Taxonomy" id="53985"/>
    <lineage>
        <taxon>Eukaryota</taxon>
        <taxon>Sar</taxon>
        <taxon>Stramenopiles</taxon>
        <taxon>Oomycota</taxon>
        <taxon>Peronosporomycetes</taxon>
        <taxon>Peronosporales</taxon>
        <taxon>Peronosporaceae</taxon>
        <taxon>Phytophthora</taxon>
    </lineage>
</organism>
<feature type="chain" id="PRO_5025667569" description="Secreted protein" evidence="1">
    <location>
        <begin position="26"/>
        <end position="73"/>
    </location>
</feature>
<evidence type="ECO:0000313" key="3">
    <source>
        <dbReference type="Proteomes" id="UP000429523"/>
    </source>
</evidence>
<protein>
    <recommendedName>
        <fullName evidence="4">Secreted protein</fullName>
    </recommendedName>
</protein>
<feature type="signal peptide" evidence="1">
    <location>
        <begin position="1"/>
        <end position="25"/>
    </location>
</feature>
<accession>A0A6A3FVJ4</accession>
<dbReference type="Proteomes" id="UP000429523">
    <property type="component" value="Unassembled WGS sequence"/>
</dbReference>
<gene>
    <name evidence="2" type="ORF">PF009_g1952</name>
</gene>